<dbReference type="InterPro" id="IPR009962">
    <property type="entry name" value="DUF1488"/>
</dbReference>
<organism evidence="1 2">
    <name type="scientific">Neorhizobium alkalisoli</name>
    <dbReference type="NCBI Taxonomy" id="528178"/>
    <lineage>
        <taxon>Bacteria</taxon>
        <taxon>Pseudomonadati</taxon>
        <taxon>Pseudomonadota</taxon>
        <taxon>Alphaproteobacteria</taxon>
        <taxon>Hyphomicrobiales</taxon>
        <taxon>Rhizobiaceae</taxon>
        <taxon>Rhizobium/Agrobacterium group</taxon>
        <taxon>Neorhizobium</taxon>
    </lineage>
</organism>
<protein>
    <submittedName>
        <fullName evidence="1">Uncharacterized protein DUF1488</fullName>
    </submittedName>
</protein>
<dbReference type="InterPro" id="IPR036692">
    <property type="entry name" value="Shew3726-like_sf"/>
</dbReference>
<proteinExistence type="predicted"/>
<dbReference type="SUPFAM" id="SSF160272">
    <property type="entry name" value="Shew3726-like"/>
    <property type="match status" value="1"/>
</dbReference>
<dbReference type="Pfam" id="PF07369">
    <property type="entry name" value="DUF1488"/>
    <property type="match status" value="1"/>
</dbReference>
<evidence type="ECO:0000313" key="2">
    <source>
        <dbReference type="Proteomes" id="UP000320653"/>
    </source>
</evidence>
<dbReference type="EMBL" id="VIWP01000009">
    <property type="protein sequence ID" value="TWF48069.1"/>
    <property type="molecule type" value="Genomic_DNA"/>
</dbReference>
<comment type="caution">
    <text evidence="1">The sequence shown here is derived from an EMBL/GenBank/DDBJ whole genome shotgun (WGS) entry which is preliminary data.</text>
</comment>
<reference evidence="1 2" key="1">
    <citation type="submission" date="2019-06" db="EMBL/GenBank/DDBJ databases">
        <title>Sorghum-associated microbial communities from plants grown in Nebraska, USA.</title>
        <authorList>
            <person name="Schachtman D."/>
        </authorList>
    </citation>
    <scope>NUCLEOTIDE SEQUENCE [LARGE SCALE GENOMIC DNA]</scope>
    <source>
        <strain evidence="1 2">1225</strain>
    </source>
</reference>
<keyword evidence="2" id="KW-1185">Reference proteome</keyword>
<dbReference type="OrthoDB" id="7360668at2"/>
<dbReference type="RefSeq" id="WP_145641838.1">
    <property type="nucleotide sequence ID" value="NZ_VIWP01000009.1"/>
</dbReference>
<name>A0A561QCG3_9HYPH</name>
<evidence type="ECO:0000313" key="1">
    <source>
        <dbReference type="EMBL" id="TWF48069.1"/>
    </source>
</evidence>
<dbReference type="AlphaFoldDB" id="A0A561QCG3"/>
<gene>
    <name evidence="1" type="ORF">FHW37_109132</name>
</gene>
<accession>A0A561QCG3</accession>
<sequence>MALSFPNQARSYDEVNRRIRFLGHDGMFEVRFLVPVEMLAGDQPYRTASPGDHLKAFDALRPDIQKAAEKAYKATRQNLIVLDLRAL</sequence>
<dbReference type="Proteomes" id="UP000320653">
    <property type="component" value="Unassembled WGS sequence"/>
</dbReference>